<comment type="caution">
    <text evidence="2">The sequence shown here is derived from an EMBL/GenBank/DDBJ whole genome shotgun (WGS) entry which is preliminary data.</text>
</comment>
<evidence type="ECO:0008006" key="4">
    <source>
        <dbReference type="Google" id="ProtNLM"/>
    </source>
</evidence>
<sequence>MGVSVENAEELGRVAVLRTVPAAVRFLSLEPLLGPLTGLELDGMGWVIVGGESGPGHRPMEQDWVIQIRDACRAAGVPFFFKQPHRPGFGRPGRSARRTGLRTTRALCPCGSGTGGAPATSTTRNSGCSR</sequence>
<reference evidence="2" key="2">
    <citation type="submission" date="2020-09" db="EMBL/GenBank/DDBJ databases">
        <authorList>
            <person name="Sun Q."/>
            <person name="Ohkuma M."/>
        </authorList>
    </citation>
    <scope>NUCLEOTIDE SEQUENCE</scope>
    <source>
        <strain evidence="2">JCM 4633</strain>
    </source>
</reference>
<gene>
    <name evidence="2" type="ORF">GCM10010507_19820</name>
</gene>
<feature type="region of interest" description="Disordered" evidence="1">
    <location>
        <begin position="109"/>
        <end position="130"/>
    </location>
</feature>
<accession>A0A918TG91</accession>
<dbReference type="InterPro" id="IPR011101">
    <property type="entry name" value="DUF5131"/>
</dbReference>
<protein>
    <recommendedName>
        <fullName evidence="4">DUF5131 domain-containing protein</fullName>
    </recommendedName>
</protein>
<dbReference type="Proteomes" id="UP000646244">
    <property type="component" value="Unassembled WGS sequence"/>
</dbReference>
<evidence type="ECO:0000256" key="1">
    <source>
        <dbReference type="SAM" id="MobiDB-lite"/>
    </source>
</evidence>
<feature type="compositionally biased region" description="Low complexity" evidence="1">
    <location>
        <begin position="109"/>
        <end position="123"/>
    </location>
</feature>
<dbReference type="EMBL" id="BMVB01000005">
    <property type="protein sequence ID" value="GHC44766.1"/>
    <property type="molecule type" value="Genomic_DNA"/>
</dbReference>
<evidence type="ECO:0000313" key="3">
    <source>
        <dbReference type="Proteomes" id="UP000646244"/>
    </source>
</evidence>
<dbReference type="AlphaFoldDB" id="A0A918TG91"/>
<dbReference type="Pfam" id="PF07505">
    <property type="entry name" value="DUF5131"/>
    <property type="match status" value="1"/>
</dbReference>
<organism evidence="2 3">
    <name type="scientific">Streptomyces cinnamoneus</name>
    <name type="common">Streptoverticillium cinnamoneum</name>
    <dbReference type="NCBI Taxonomy" id="53446"/>
    <lineage>
        <taxon>Bacteria</taxon>
        <taxon>Bacillati</taxon>
        <taxon>Actinomycetota</taxon>
        <taxon>Actinomycetes</taxon>
        <taxon>Kitasatosporales</taxon>
        <taxon>Streptomycetaceae</taxon>
        <taxon>Streptomyces</taxon>
        <taxon>Streptomyces cinnamoneus group</taxon>
    </lineage>
</organism>
<reference evidence="2" key="1">
    <citation type="journal article" date="2014" name="Int. J. Syst. Evol. Microbiol.">
        <title>Complete genome sequence of Corynebacterium casei LMG S-19264T (=DSM 44701T), isolated from a smear-ripened cheese.</title>
        <authorList>
            <consortium name="US DOE Joint Genome Institute (JGI-PGF)"/>
            <person name="Walter F."/>
            <person name="Albersmeier A."/>
            <person name="Kalinowski J."/>
            <person name="Ruckert C."/>
        </authorList>
    </citation>
    <scope>NUCLEOTIDE SEQUENCE</scope>
    <source>
        <strain evidence="2">JCM 4633</strain>
    </source>
</reference>
<name>A0A918TG91_STRCJ</name>
<evidence type="ECO:0000313" key="2">
    <source>
        <dbReference type="EMBL" id="GHC44766.1"/>
    </source>
</evidence>
<proteinExistence type="predicted"/>